<reference evidence="1 2" key="1">
    <citation type="submission" date="2014-04" db="EMBL/GenBank/DDBJ databases">
        <authorList>
            <consortium name="DOE Joint Genome Institute"/>
            <person name="Kuo A."/>
            <person name="Zuccaro A."/>
            <person name="Kohler A."/>
            <person name="Nagy L.G."/>
            <person name="Floudas D."/>
            <person name="Copeland A."/>
            <person name="Barry K.W."/>
            <person name="Cichocki N."/>
            <person name="Veneault-Fourrey C."/>
            <person name="LaButti K."/>
            <person name="Lindquist E.A."/>
            <person name="Lipzen A."/>
            <person name="Lundell T."/>
            <person name="Morin E."/>
            <person name="Murat C."/>
            <person name="Sun H."/>
            <person name="Tunlid A."/>
            <person name="Henrissat B."/>
            <person name="Grigoriev I.V."/>
            <person name="Hibbett D.S."/>
            <person name="Martin F."/>
            <person name="Nordberg H.P."/>
            <person name="Cantor M.N."/>
            <person name="Hua S.X."/>
        </authorList>
    </citation>
    <scope>NUCLEOTIDE SEQUENCE [LARGE SCALE GENOMIC DNA]</scope>
    <source>
        <strain evidence="1 2">MAFF 305830</strain>
    </source>
</reference>
<dbReference type="EMBL" id="KN824290">
    <property type="protein sequence ID" value="KIM29134.1"/>
    <property type="molecule type" value="Genomic_DNA"/>
</dbReference>
<proteinExistence type="predicted"/>
<sequence length="111" mass="12182">MMAPECVPFARHINNTACSAVLSACFEHLGHPPNLRDLIVDDRLTGSLGWPSIIKLSPAPRLVGTFDLDVPKPSRDGSTGKFFDMQKYQSFPARQAPEVPLDHLDPLSTLV</sequence>
<dbReference type="AlphaFoldDB" id="A0A0C3BAL9"/>
<evidence type="ECO:0000313" key="2">
    <source>
        <dbReference type="Proteomes" id="UP000054097"/>
    </source>
</evidence>
<accession>A0A0C3BAL9</accession>
<organism evidence="1 2">
    <name type="scientific">Serendipita vermifera MAFF 305830</name>
    <dbReference type="NCBI Taxonomy" id="933852"/>
    <lineage>
        <taxon>Eukaryota</taxon>
        <taxon>Fungi</taxon>
        <taxon>Dikarya</taxon>
        <taxon>Basidiomycota</taxon>
        <taxon>Agaricomycotina</taxon>
        <taxon>Agaricomycetes</taxon>
        <taxon>Sebacinales</taxon>
        <taxon>Serendipitaceae</taxon>
        <taxon>Serendipita</taxon>
    </lineage>
</organism>
<gene>
    <name evidence="1" type="ORF">M408DRAFT_8496</name>
</gene>
<dbReference type="HOGENOM" id="CLU_2159963_0_0_1"/>
<evidence type="ECO:0000313" key="1">
    <source>
        <dbReference type="EMBL" id="KIM29134.1"/>
    </source>
</evidence>
<name>A0A0C3BAL9_SERVB</name>
<keyword evidence="2" id="KW-1185">Reference proteome</keyword>
<dbReference type="Proteomes" id="UP000054097">
    <property type="component" value="Unassembled WGS sequence"/>
</dbReference>
<reference evidence="2" key="2">
    <citation type="submission" date="2015-01" db="EMBL/GenBank/DDBJ databases">
        <title>Evolutionary Origins and Diversification of the Mycorrhizal Mutualists.</title>
        <authorList>
            <consortium name="DOE Joint Genome Institute"/>
            <consortium name="Mycorrhizal Genomics Consortium"/>
            <person name="Kohler A."/>
            <person name="Kuo A."/>
            <person name="Nagy L.G."/>
            <person name="Floudas D."/>
            <person name="Copeland A."/>
            <person name="Barry K.W."/>
            <person name="Cichocki N."/>
            <person name="Veneault-Fourrey C."/>
            <person name="LaButti K."/>
            <person name="Lindquist E.A."/>
            <person name="Lipzen A."/>
            <person name="Lundell T."/>
            <person name="Morin E."/>
            <person name="Murat C."/>
            <person name="Riley R."/>
            <person name="Ohm R."/>
            <person name="Sun H."/>
            <person name="Tunlid A."/>
            <person name="Henrissat B."/>
            <person name="Grigoriev I.V."/>
            <person name="Hibbett D.S."/>
            <person name="Martin F."/>
        </authorList>
    </citation>
    <scope>NUCLEOTIDE SEQUENCE [LARGE SCALE GENOMIC DNA]</scope>
    <source>
        <strain evidence="2">MAFF 305830</strain>
    </source>
</reference>
<protein>
    <submittedName>
        <fullName evidence="1">Uncharacterized protein</fullName>
    </submittedName>
</protein>